<dbReference type="GO" id="GO:0008270">
    <property type="term" value="F:zinc ion binding"/>
    <property type="evidence" value="ECO:0007669"/>
    <property type="project" value="InterPro"/>
</dbReference>
<keyword evidence="3" id="KW-0472">Membrane</keyword>
<dbReference type="GO" id="GO:0004181">
    <property type="term" value="F:metallocarboxypeptidase activity"/>
    <property type="evidence" value="ECO:0007669"/>
    <property type="project" value="InterPro"/>
</dbReference>
<dbReference type="PANTHER" id="PTHR11705:SF119">
    <property type="entry name" value="OS02G0119300 PROTEIN"/>
    <property type="match status" value="1"/>
</dbReference>
<evidence type="ECO:0000256" key="3">
    <source>
        <dbReference type="SAM" id="Phobius"/>
    </source>
</evidence>
<feature type="transmembrane region" description="Helical" evidence="3">
    <location>
        <begin position="221"/>
        <end position="241"/>
    </location>
</feature>
<organism evidence="5">
    <name type="scientific">Entomoneis paludosa</name>
    <dbReference type="NCBI Taxonomy" id="265537"/>
    <lineage>
        <taxon>Eukaryota</taxon>
        <taxon>Sar</taxon>
        <taxon>Stramenopiles</taxon>
        <taxon>Ochrophyta</taxon>
        <taxon>Bacillariophyta</taxon>
        <taxon>Bacillariophyceae</taxon>
        <taxon>Bacillariophycidae</taxon>
        <taxon>Entomoneidaceae</taxon>
        <taxon>Entomoneis</taxon>
    </lineage>
</organism>
<evidence type="ECO:0000256" key="1">
    <source>
        <dbReference type="ARBA" id="ARBA00001947"/>
    </source>
</evidence>
<comment type="similarity">
    <text evidence="2">Belongs to the peptidase M14 family.</text>
</comment>
<protein>
    <recommendedName>
        <fullName evidence="4">Peptidase M14 domain-containing protein</fullName>
    </recommendedName>
</protein>
<evidence type="ECO:0000259" key="4">
    <source>
        <dbReference type="Pfam" id="PF00246"/>
    </source>
</evidence>
<reference evidence="5" key="1">
    <citation type="submission" date="2021-01" db="EMBL/GenBank/DDBJ databases">
        <authorList>
            <person name="Corre E."/>
            <person name="Pelletier E."/>
            <person name="Niang G."/>
            <person name="Scheremetjew M."/>
            <person name="Finn R."/>
            <person name="Kale V."/>
            <person name="Holt S."/>
            <person name="Cochrane G."/>
            <person name="Meng A."/>
            <person name="Brown T."/>
            <person name="Cohen L."/>
        </authorList>
    </citation>
    <scope>NUCLEOTIDE SEQUENCE</scope>
    <source>
        <strain evidence="5">CCMP125</strain>
    </source>
</reference>
<name>A0A7S3DP79_9STRA</name>
<dbReference type="GO" id="GO:0005615">
    <property type="term" value="C:extracellular space"/>
    <property type="evidence" value="ECO:0007669"/>
    <property type="project" value="TreeGrafter"/>
</dbReference>
<dbReference type="InterPro" id="IPR000834">
    <property type="entry name" value="Peptidase_M14"/>
</dbReference>
<sequence length="271" mass="30354">MHSTCPASKVKSAAPSPFCLVQDGVDLNRNFGFDWTKLSDTCAHIYPGTQPFSEPESQAIRKVLFDYQVHASMGFHTRATGSRPALLIHPFASPQKTTQRDMPMSDQIKFQQIGQSLNRQNQFIIGDAVTAIQYTSPGTCLDWLYSVNVTPFVMEVPPPCSHRWCPTTAHTFEKTRTYGLVAQHYVHIWRNYQITGTFPPAATPEGTTKTDRFKMDQDFDASAGGAPPLAVIAVILILLGWRRNQQHIVVWWRRFWNGKKSKGTAGVPAAM</sequence>
<dbReference type="SUPFAM" id="SSF53187">
    <property type="entry name" value="Zn-dependent exopeptidases"/>
    <property type="match status" value="1"/>
</dbReference>
<evidence type="ECO:0000256" key="2">
    <source>
        <dbReference type="ARBA" id="ARBA00005988"/>
    </source>
</evidence>
<proteinExistence type="inferred from homology"/>
<evidence type="ECO:0000313" key="5">
    <source>
        <dbReference type="EMBL" id="CAD9963586.1"/>
    </source>
</evidence>
<dbReference type="EMBL" id="HBHT01016490">
    <property type="protein sequence ID" value="CAD9963586.1"/>
    <property type="molecule type" value="Transcribed_RNA"/>
</dbReference>
<dbReference type="Pfam" id="PF00246">
    <property type="entry name" value="Peptidase_M14"/>
    <property type="match status" value="1"/>
</dbReference>
<keyword evidence="3" id="KW-0812">Transmembrane</keyword>
<dbReference type="AlphaFoldDB" id="A0A7S3DP79"/>
<comment type="cofactor">
    <cofactor evidence="1">
        <name>Zn(2+)</name>
        <dbReference type="ChEBI" id="CHEBI:29105"/>
    </cofactor>
</comment>
<dbReference type="PANTHER" id="PTHR11705">
    <property type="entry name" value="PROTEASE FAMILY M14 CARBOXYPEPTIDASE A,B"/>
    <property type="match status" value="1"/>
</dbReference>
<accession>A0A7S3DP79</accession>
<dbReference type="GO" id="GO:0006508">
    <property type="term" value="P:proteolysis"/>
    <property type="evidence" value="ECO:0007669"/>
    <property type="project" value="InterPro"/>
</dbReference>
<keyword evidence="3" id="KW-1133">Transmembrane helix</keyword>
<feature type="domain" description="Peptidase M14" evidence="4">
    <location>
        <begin position="22"/>
        <end position="159"/>
    </location>
</feature>
<gene>
    <name evidence="5" type="ORF">APAL1065_LOCUS10999</name>
</gene>
<dbReference type="Gene3D" id="3.40.630.10">
    <property type="entry name" value="Zn peptidases"/>
    <property type="match status" value="1"/>
</dbReference>